<accession>A0A3E0HL85</accession>
<dbReference type="Gene3D" id="1.10.3720.10">
    <property type="entry name" value="MetI-like"/>
    <property type="match status" value="1"/>
</dbReference>
<dbReference type="GO" id="GO:0005886">
    <property type="term" value="C:plasma membrane"/>
    <property type="evidence" value="ECO:0007669"/>
    <property type="project" value="UniProtKB-SubCell"/>
</dbReference>
<sequence length="294" mass="31200">MTSAIVWRRRRAAAGRLWDQFRSQRGGLFGLVILAVIVLLALLAPVITDPSGLDVTHATGGALKPPGDGFLLGTDETGRSVLLLLLWGSRVSLLVGFAATLLCVGIGTIVGIVMAHFGGWVQAVLMRVTDFFLVLPSLVLAAVLSTVLTPGIGSIIIAIAATAWPTTARLVRSQTLAVESRPYIERSWALGAGHWHVIGKHVLPAVLPLVFANTTLTVGQSIITESTLAFLGLGDPNSASWGEMLHNALQVGAVTARAWWYLLPPGLAIGVVVLAFMMCGRALEAVLNPRLRER</sequence>
<organism evidence="7 8">
    <name type="scientific">Kutzneria buriramensis</name>
    <dbReference type="NCBI Taxonomy" id="1045776"/>
    <lineage>
        <taxon>Bacteria</taxon>
        <taxon>Bacillati</taxon>
        <taxon>Actinomycetota</taxon>
        <taxon>Actinomycetes</taxon>
        <taxon>Pseudonocardiales</taxon>
        <taxon>Pseudonocardiaceae</taxon>
        <taxon>Kutzneria</taxon>
    </lineage>
</organism>
<evidence type="ECO:0000259" key="6">
    <source>
        <dbReference type="PROSITE" id="PS50928"/>
    </source>
</evidence>
<dbReference type="GO" id="GO:0055085">
    <property type="term" value="P:transmembrane transport"/>
    <property type="evidence" value="ECO:0007669"/>
    <property type="project" value="InterPro"/>
</dbReference>
<comment type="similarity">
    <text evidence="5">Belongs to the binding-protein-dependent transport system permease family.</text>
</comment>
<feature type="transmembrane region" description="Helical" evidence="5">
    <location>
        <begin position="131"/>
        <end position="164"/>
    </location>
</feature>
<comment type="caution">
    <text evidence="7">The sequence shown here is derived from an EMBL/GenBank/DDBJ whole genome shotgun (WGS) entry which is preliminary data.</text>
</comment>
<feature type="transmembrane region" description="Helical" evidence="5">
    <location>
        <begin position="258"/>
        <end position="283"/>
    </location>
</feature>
<dbReference type="EMBL" id="QUNO01000006">
    <property type="protein sequence ID" value="REH47138.1"/>
    <property type="molecule type" value="Genomic_DNA"/>
</dbReference>
<comment type="subcellular location">
    <subcellularLocation>
        <location evidence="5">Cell membrane</location>
        <topology evidence="5">Multi-pass membrane protein</topology>
    </subcellularLocation>
    <subcellularLocation>
        <location evidence="1">Membrane</location>
        <topology evidence="1">Multi-pass membrane protein</topology>
    </subcellularLocation>
</comment>
<dbReference type="PANTHER" id="PTHR43839">
    <property type="entry name" value="OPPC IN A BINDING PROTEIN-DEPENDENT TRANSPORT SYSTEM"/>
    <property type="match status" value="1"/>
</dbReference>
<evidence type="ECO:0000256" key="2">
    <source>
        <dbReference type="ARBA" id="ARBA00022692"/>
    </source>
</evidence>
<dbReference type="Pfam" id="PF12911">
    <property type="entry name" value="OppC_N"/>
    <property type="match status" value="1"/>
</dbReference>
<keyword evidence="4 5" id="KW-0472">Membrane</keyword>
<dbReference type="CDD" id="cd06261">
    <property type="entry name" value="TM_PBP2"/>
    <property type="match status" value="1"/>
</dbReference>
<reference evidence="7 8" key="1">
    <citation type="submission" date="2018-08" db="EMBL/GenBank/DDBJ databases">
        <title>Genomic Encyclopedia of Archaeal and Bacterial Type Strains, Phase II (KMG-II): from individual species to whole genera.</title>
        <authorList>
            <person name="Goeker M."/>
        </authorList>
    </citation>
    <scope>NUCLEOTIDE SEQUENCE [LARGE SCALE GENOMIC DNA]</scope>
    <source>
        <strain evidence="7 8">DSM 45791</strain>
    </source>
</reference>
<dbReference type="InterPro" id="IPR035906">
    <property type="entry name" value="MetI-like_sf"/>
</dbReference>
<dbReference type="PROSITE" id="PS50928">
    <property type="entry name" value="ABC_TM1"/>
    <property type="match status" value="1"/>
</dbReference>
<evidence type="ECO:0000256" key="3">
    <source>
        <dbReference type="ARBA" id="ARBA00022989"/>
    </source>
</evidence>
<evidence type="ECO:0000256" key="5">
    <source>
        <dbReference type="RuleBase" id="RU363032"/>
    </source>
</evidence>
<feature type="transmembrane region" description="Helical" evidence="5">
    <location>
        <begin position="93"/>
        <end position="119"/>
    </location>
</feature>
<dbReference type="InterPro" id="IPR000515">
    <property type="entry name" value="MetI-like"/>
</dbReference>
<keyword evidence="3 5" id="KW-1133">Transmembrane helix</keyword>
<dbReference type="InterPro" id="IPR025966">
    <property type="entry name" value="OppC_N"/>
</dbReference>
<name>A0A3E0HL85_9PSEU</name>
<keyword evidence="5" id="KW-0813">Transport</keyword>
<dbReference type="RefSeq" id="WP_116175779.1">
    <property type="nucleotide sequence ID" value="NZ_CP144375.1"/>
</dbReference>
<evidence type="ECO:0000313" key="7">
    <source>
        <dbReference type="EMBL" id="REH47138.1"/>
    </source>
</evidence>
<evidence type="ECO:0000256" key="4">
    <source>
        <dbReference type="ARBA" id="ARBA00023136"/>
    </source>
</evidence>
<dbReference type="PANTHER" id="PTHR43839:SF1">
    <property type="entry name" value="OPPC IN A BINDING PROTEIN-DEPENDENT TRANSPORT SYSTEM"/>
    <property type="match status" value="1"/>
</dbReference>
<keyword evidence="2 5" id="KW-0812">Transmembrane</keyword>
<evidence type="ECO:0000256" key="1">
    <source>
        <dbReference type="ARBA" id="ARBA00004141"/>
    </source>
</evidence>
<evidence type="ECO:0000313" key="8">
    <source>
        <dbReference type="Proteomes" id="UP000256269"/>
    </source>
</evidence>
<gene>
    <name evidence="7" type="ORF">BCF44_106303</name>
</gene>
<dbReference type="AlphaFoldDB" id="A0A3E0HL85"/>
<dbReference type="Proteomes" id="UP000256269">
    <property type="component" value="Unassembled WGS sequence"/>
</dbReference>
<protein>
    <submittedName>
        <fullName evidence="7">Peptide/nickel transport system permease protein</fullName>
    </submittedName>
</protein>
<dbReference type="SUPFAM" id="SSF161098">
    <property type="entry name" value="MetI-like"/>
    <property type="match status" value="1"/>
</dbReference>
<keyword evidence="8" id="KW-1185">Reference proteome</keyword>
<feature type="transmembrane region" description="Helical" evidence="5">
    <location>
        <begin position="26"/>
        <end position="47"/>
    </location>
</feature>
<dbReference type="OrthoDB" id="9812701at2"/>
<dbReference type="Pfam" id="PF00528">
    <property type="entry name" value="BPD_transp_1"/>
    <property type="match status" value="1"/>
</dbReference>
<feature type="domain" description="ABC transmembrane type-1" evidence="6">
    <location>
        <begin position="89"/>
        <end position="280"/>
    </location>
</feature>
<proteinExistence type="inferred from homology"/>